<keyword evidence="1" id="KW-0472">Membrane</keyword>
<dbReference type="InterPro" id="IPR012902">
    <property type="entry name" value="N_methyl_site"/>
</dbReference>
<sequence length="180" mass="19245">MRKLIHSRGYTLVELIVAVGLFALIMTLVSGAYLIMISTNQRAQAISTGIDDLSFALEIMTREIRTGTSYNCGGGGDCPNGGNSFSFTNENNEPIAYNLGGFAPNQYIQRTKNTITKSFTGPSVNISLLMFYVTGTAGTLADDYDQPHVTIVVKGTVSAGHGTPESFSVEAAATMRETDI</sequence>
<feature type="transmembrane region" description="Helical" evidence="1">
    <location>
        <begin position="12"/>
        <end position="36"/>
    </location>
</feature>
<dbReference type="Pfam" id="PF07963">
    <property type="entry name" value="N_methyl"/>
    <property type="match status" value="1"/>
</dbReference>
<evidence type="ECO:0000313" key="3">
    <source>
        <dbReference type="Proteomes" id="UP000228687"/>
    </source>
</evidence>
<keyword evidence="1" id="KW-0812">Transmembrane</keyword>
<dbReference type="InterPro" id="IPR045584">
    <property type="entry name" value="Pilin-like"/>
</dbReference>
<organism evidence="2 3">
    <name type="scientific">Candidatus Kaiserbacteria bacterium CG08_land_8_20_14_0_20_50_21</name>
    <dbReference type="NCBI Taxonomy" id="1974604"/>
    <lineage>
        <taxon>Bacteria</taxon>
        <taxon>Candidatus Kaiseribacteriota</taxon>
    </lineage>
</organism>
<evidence type="ECO:0000313" key="2">
    <source>
        <dbReference type="EMBL" id="PIS43442.1"/>
    </source>
</evidence>
<dbReference type="SUPFAM" id="SSF54523">
    <property type="entry name" value="Pili subunits"/>
    <property type="match status" value="1"/>
</dbReference>
<accession>A0A2H0Z0D0</accession>
<evidence type="ECO:0000256" key="1">
    <source>
        <dbReference type="SAM" id="Phobius"/>
    </source>
</evidence>
<comment type="caution">
    <text evidence="2">The sequence shown here is derived from an EMBL/GenBank/DDBJ whole genome shotgun (WGS) entry which is preliminary data.</text>
</comment>
<dbReference type="AlphaFoldDB" id="A0A2H0Z0D0"/>
<dbReference type="Proteomes" id="UP000228687">
    <property type="component" value="Unassembled WGS sequence"/>
</dbReference>
<name>A0A2H0Z0D0_9BACT</name>
<dbReference type="PROSITE" id="PS00409">
    <property type="entry name" value="PROKAR_NTER_METHYL"/>
    <property type="match status" value="1"/>
</dbReference>
<gene>
    <name evidence="2" type="ORF">COT23_01285</name>
</gene>
<keyword evidence="1" id="KW-1133">Transmembrane helix</keyword>
<dbReference type="NCBIfam" id="TIGR02532">
    <property type="entry name" value="IV_pilin_GFxxxE"/>
    <property type="match status" value="1"/>
</dbReference>
<proteinExistence type="predicted"/>
<dbReference type="EMBL" id="PEXT01000025">
    <property type="protein sequence ID" value="PIS43442.1"/>
    <property type="molecule type" value="Genomic_DNA"/>
</dbReference>
<protein>
    <submittedName>
        <fullName evidence="2">Uncharacterized protein</fullName>
    </submittedName>
</protein>
<reference evidence="3" key="1">
    <citation type="submission" date="2017-09" db="EMBL/GenBank/DDBJ databases">
        <title>Depth-based differentiation of microbial function through sediment-hosted aquifers and enrichment of novel symbionts in the deep terrestrial subsurface.</title>
        <authorList>
            <person name="Probst A.J."/>
            <person name="Ladd B."/>
            <person name="Jarett J.K."/>
            <person name="Geller-Mcgrath D.E."/>
            <person name="Sieber C.M.K."/>
            <person name="Emerson J.B."/>
            <person name="Anantharaman K."/>
            <person name="Thomas B.C."/>
            <person name="Malmstrom R."/>
            <person name="Stieglmeier M."/>
            <person name="Klingl A."/>
            <person name="Woyke T."/>
            <person name="Ryan C.M."/>
            <person name="Banfield J.F."/>
        </authorList>
    </citation>
    <scope>NUCLEOTIDE SEQUENCE [LARGE SCALE GENOMIC DNA]</scope>
</reference>